<proteinExistence type="predicted"/>
<dbReference type="Proteomes" id="UP000293369">
    <property type="component" value="Unassembled WGS sequence"/>
</dbReference>
<dbReference type="EMBL" id="SGFE01000020">
    <property type="protein sequence ID" value="RZI31688.1"/>
    <property type="molecule type" value="Genomic_DNA"/>
</dbReference>
<dbReference type="Gene3D" id="3.40.50.300">
    <property type="entry name" value="P-loop containing nucleotide triphosphate hydrolases"/>
    <property type="match status" value="1"/>
</dbReference>
<accession>A0A4Q7D1G7</accession>
<gene>
    <name evidence="1" type="ORF">EUX57_11670</name>
</gene>
<name>A0A4Q7D1G7_9PSED</name>
<dbReference type="SUPFAM" id="SSF52540">
    <property type="entry name" value="P-loop containing nucleoside triphosphate hydrolases"/>
    <property type="match status" value="1"/>
</dbReference>
<dbReference type="RefSeq" id="WP_130138466.1">
    <property type="nucleotide sequence ID" value="NZ_SGFE01000020.1"/>
</dbReference>
<evidence type="ECO:0000313" key="1">
    <source>
        <dbReference type="EMBL" id="RZI31688.1"/>
    </source>
</evidence>
<evidence type="ECO:0000313" key="2">
    <source>
        <dbReference type="Proteomes" id="UP000293369"/>
    </source>
</evidence>
<protein>
    <submittedName>
        <fullName evidence="1">Uncharacterized protein</fullName>
    </submittedName>
</protein>
<comment type="caution">
    <text evidence="1">The sequence shown here is derived from an EMBL/GenBank/DDBJ whole genome shotgun (WGS) entry which is preliminary data.</text>
</comment>
<reference evidence="1 2" key="1">
    <citation type="submission" date="2019-02" db="EMBL/GenBank/DDBJ databases">
        <title>Pseudomonas spp from wheat grain.</title>
        <authorList>
            <person name="Cho G.-S."/>
            <person name="Franz C.M.A.P."/>
        </authorList>
    </citation>
    <scope>NUCLEOTIDE SEQUENCE [LARGE SCALE GENOMIC DNA]</scope>
    <source>
        <strain evidence="1 2">133NRW</strain>
    </source>
</reference>
<dbReference type="InterPro" id="IPR027417">
    <property type="entry name" value="P-loop_NTPase"/>
</dbReference>
<dbReference type="AlphaFoldDB" id="A0A4Q7D1G7"/>
<organism evidence="1 2">
    <name type="scientific">Pseudomonas orientalis</name>
    <dbReference type="NCBI Taxonomy" id="76758"/>
    <lineage>
        <taxon>Bacteria</taxon>
        <taxon>Pseudomonadati</taxon>
        <taxon>Pseudomonadota</taxon>
        <taxon>Gammaproteobacteria</taxon>
        <taxon>Pseudomonadales</taxon>
        <taxon>Pseudomonadaceae</taxon>
        <taxon>Pseudomonas</taxon>
    </lineage>
</organism>
<sequence length="656" mass="74459">MAKQAVMDHWHALQAHQSDWAFRAYARLIKTLSKDVQEKLQLKEEVAEPYVVIFGKTQVGKTTLLLDLMGIDPAQLGRISQVMRGGREAGKSATATAMEYCRSADGRWGLTLRSKTHWFEAEADVTRALGRLREDMEGGRLVAESPCVVHIPSSFFASQAAEGPSIRILDLPGDNPANAAEQAHVNHMAQTYLPFADLVLLVGRGDDLGFLRPEALTLPGIEDWQAMPHRFRIVTTYSYFAQSIKDAAREDAEFDASKSRRRLIQQIELFGRLSDQAQDEHLYFPLEFGTSWMSMQDNEPELHARVAPLIAGLRSELLEQISQSTSPVGRLRSTLDSQLGVGYIQKKKAEAVERTIERLESKNTTLLSEIAIWTAAIKKAQDKLRTALQDLHTHTLVDGMELIEHAALSPVFIVSGSYPPKEGAIKSDCQTLRTLVNDYYRLLKGMRLEVKGNPRLSKSCAYWEGVRRLVNEPSLQVIEDIIDDAFSSIRYTLADYTFDTYLFPPNYQKDLRKVHSAGSEARHELVRLWKRHWLGALTALDQEFKRDMKALEANLELQRHEQMLLIKQRERVEHEAALKHSELKRIAQTSQQDIERCNRFSQLLDEEYLAELSQRMSSAMNEQDDCDALLQLLACMQLSNQRVELMRLSQMAGPEK</sequence>